<evidence type="ECO:0000256" key="2">
    <source>
        <dbReference type="ARBA" id="ARBA00022692"/>
    </source>
</evidence>
<dbReference type="PANTHER" id="PTHR10846:SF8">
    <property type="entry name" value="INNER MEMBRANE PROTEIN YRBG"/>
    <property type="match status" value="1"/>
</dbReference>
<feature type="transmembrane region" description="Helical" evidence="5">
    <location>
        <begin position="108"/>
        <end position="141"/>
    </location>
</feature>
<dbReference type="NCBIfam" id="TIGR00367">
    <property type="entry name" value="calcium/sodium antiporter"/>
    <property type="match status" value="1"/>
</dbReference>
<evidence type="ECO:0000256" key="1">
    <source>
        <dbReference type="ARBA" id="ARBA00004141"/>
    </source>
</evidence>
<evidence type="ECO:0000256" key="5">
    <source>
        <dbReference type="SAM" id="Phobius"/>
    </source>
</evidence>
<dbReference type="Gene3D" id="1.20.1420.30">
    <property type="entry name" value="NCX, central ion-binding region"/>
    <property type="match status" value="1"/>
</dbReference>
<feature type="domain" description="Sodium/calcium exchanger membrane region" evidence="6">
    <location>
        <begin position="5"/>
        <end position="143"/>
    </location>
</feature>
<feature type="domain" description="Sodium/calcium exchanger membrane region" evidence="6">
    <location>
        <begin position="175"/>
        <end position="313"/>
    </location>
</feature>
<feature type="transmembrane region" description="Helical" evidence="5">
    <location>
        <begin position="35"/>
        <end position="62"/>
    </location>
</feature>
<name>A0A3B1BHZ9_9ZZZZ</name>
<dbReference type="EMBL" id="UOGB01000097">
    <property type="protein sequence ID" value="VAX17976.1"/>
    <property type="molecule type" value="Genomic_DNA"/>
</dbReference>
<dbReference type="AlphaFoldDB" id="A0A3B1BHZ9"/>
<accession>A0A3B1BHZ9</accession>
<organism evidence="7">
    <name type="scientific">hydrothermal vent metagenome</name>
    <dbReference type="NCBI Taxonomy" id="652676"/>
    <lineage>
        <taxon>unclassified sequences</taxon>
        <taxon>metagenomes</taxon>
        <taxon>ecological metagenomes</taxon>
    </lineage>
</organism>
<dbReference type="GO" id="GO:0006874">
    <property type="term" value="P:intracellular calcium ion homeostasis"/>
    <property type="evidence" value="ECO:0007669"/>
    <property type="project" value="TreeGrafter"/>
</dbReference>
<dbReference type="PANTHER" id="PTHR10846">
    <property type="entry name" value="SODIUM/POTASSIUM/CALCIUM EXCHANGER"/>
    <property type="match status" value="1"/>
</dbReference>
<sequence length="320" mass="33529">MFIDFALLAIGLLVLYYGAETMVRGATSVAAIMGISPMMIGLTVVALGTSAPELVACLFAVYKGSGDIALGNIIGSNIANVGLALGASALISPIVIRHIEEKSETPVMLGFTALFLIMAIDGTISRLDGLALFVCLLGFLGYRIIKVKWQRAKAVAVENRVDDIIDREHGLSFELGLTVAGIIGVMAGAYLLIDSASSIARGFGVSELIIGVTIVAIGTSLPELATSVVAAFRGHSDLAFGNVIGSNIFNIGLILGLTAMAVPLETDWGSIYVEMSVMAVLSTALAPIVWKRRIGRTAGGSMLLFYAMFILWIAVIKMAG</sequence>
<dbReference type="GO" id="GO:0005262">
    <property type="term" value="F:calcium channel activity"/>
    <property type="evidence" value="ECO:0007669"/>
    <property type="project" value="TreeGrafter"/>
</dbReference>
<evidence type="ECO:0000256" key="3">
    <source>
        <dbReference type="ARBA" id="ARBA00022989"/>
    </source>
</evidence>
<feature type="transmembrane region" description="Helical" evidence="5">
    <location>
        <begin position="270"/>
        <end position="290"/>
    </location>
</feature>
<keyword evidence="3 5" id="KW-1133">Transmembrane helix</keyword>
<dbReference type="Pfam" id="PF01699">
    <property type="entry name" value="Na_Ca_ex"/>
    <property type="match status" value="2"/>
</dbReference>
<reference evidence="7" key="1">
    <citation type="submission" date="2018-06" db="EMBL/GenBank/DDBJ databases">
        <authorList>
            <person name="Zhirakovskaya E."/>
        </authorList>
    </citation>
    <scope>NUCLEOTIDE SEQUENCE</scope>
</reference>
<evidence type="ECO:0000313" key="7">
    <source>
        <dbReference type="EMBL" id="VAX17976.1"/>
    </source>
</evidence>
<dbReference type="GO" id="GO:0008273">
    <property type="term" value="F:calcium, potassium:sodium antiporter activity"/>
    <property type="evidence" value="ECO:0007669"/>
    <property type="project" value="TreeGrafter"/>
</dbReference>
<feature type="transmembrane region" description="Helical" evidence="5">
    <location>
        <begin position="302"/>
        <end position="319"/>
    </location>
</feature>
<protein>
    <submittedName>
        <fullName evidence="7">Inner membrane protein YrbG, predicted calcium/sodium:proton antiporter</fullName>
    </submittedName>
</protein>
<gene>
    <name evidence="7" type="ORF">MNBD_NITROSPINAE03-1938</name>
</gene>
<keyword evidence="2 5" id="KW-0812">Transmembrane</keyword>
<keyword evidence="4 5" id="KW-0472">Membrane</keyword>
<evidence type="ECO:0000259" key="6">
    <source>
        <dbReference type="Pfam" id="PF01699"/>
    </source>
</evidence>
<dbReference type="InterPro" id="IPR004481">
    <property type="entry name" value="K/Na/Ca-exchanger"/>
</dbReference>
<evidence type="ECO:0000256" key="4">
    <source>
        <dbReference type="ARBA" id="ARBA00023136"/>
    </source>
</evidence>
<dbReference type="GO" id="GO:0005886">
    <property type="term" value="C:plasma membrane"/>
    <property type="evidence" value="ECO:0007669"/>
    <property type="project" value="TreeGrafter"/>
</dbReference>
<feature type="transmembrane region" description="Helical" evidence="5">
    <location>
        <begin position="74"/>
        <end position="96"/>
    </location>
</feature>
<feature type="transmembrane region" description="Helical" evidence="5">
    <location>
        <begin position="244"/>
        <end position="264"/>
    </location>
</feature>
<feature type="transmembrane region" description="Helical" evidence="5">
    <location>
        <begin position="208"/>
        <end position="232"/>
    </location>
</feature>
<feature type="transmembrane region" description="Helical" evidence="5">
    <location>
        <begin position="175"/>
        <end position="193"/>
    </location>
</feature>
<proteinExistence type="predicted"/>
<comment type="subcellular location">
    <subcellularLocation>
        <location evidence="1">Membrane</location>
        <topology evidence="1">Multi-pass membrane protein</topology>
    </subcellularLocation>
</comment>
<dbReference type="InterPro" id="IPR044880">
    <property type="entry name" value="NCX_ion-bd_dom_sf"/>
</dbReference>
<dbReference type="InterPro" id="IPR004837">
    <property type="entry name" value="NaCa_Exmemb"/>
</dbReference>